<keyword evidence="12" id="KW-0067">ATP-binding</keyword>
<keyword evidence="18" id="KW-1185">Reference proteome</keyword>
<dbReference type="SUPFAM" id="SSF53067">
    <property type="entry name" value="Actin-like ATPase domain"/>
    <property type="match status" value="2"/>
</dbReference>
<dbReference type="Proteomes" id="UP001247805">
    <property type="component" value="Unassembled WGS sequence"/>
</dbReference>
<dbReference type="EMBL" id="JAWDIO010000002">
    <property type="protein sequence ID" value="MDU0353076.1"/>
    <property type="molecule type" value="Genomic_DNA"/>
</dbReference>
<comment type="catalytic activity">
    <reaction evidence="1">
        <text>(R)-pantothenate + ATP = (R)-4'-phosphopantothenate + ADP + H(+)</text>
        <dbReference type="Rhea" id="RHEA:16373"/>
        <dbReference type="ChEBI" id="CHEBI:10986"/>
        <dbReference type="ChEBI" id="CHEBI:15378"/>
        <dbReference type="ChEBI" id="CHEBI:29032"/>
        <dbReference type="ChEBI" id="CHEBI:30616"/>
        <dbReference type="ChEBI" id="CHEBI:456216"/>
        <dbReference type="EC" id="2.7.1.33"/>
    </reaction>
</comment>
<dbReference type="GO" id="GO:0004594">
    <property type="term" value="F:pantothenate kinase activity"/>
    <property type="evidence" value="ECO:0007669"/>
    <property type="project" value="UniProtKB-EC"/>
</dbReference>
<sequence>MSVPNNILLLDVGNTCIKYALVDSTGKKHFGVIQKADDLLAMLATVKTCYISAVGQKIKVKEIQTVLTDNNIESYHIASQAAFAGLTCAYQKINKLGVDRWLAMLACRKQYAGNFAVLDFGTAMTCDVVNATGQHLGGWIAPMF</sequence>
<accession>A0ABU3SSU8</accession>
<evidence type="ECO:0000256" key="4">
    <source>
        <dbReference type="ARBA" id="ARBA00004496"/>
    </source>
</evidence>
<evidence type="ECO:0000256" key="12">
    <source>
        <dbReference type="ARBA" id="ARBA00022840"/>
    </source>
</evidence>
<comment type="caution">
    <text evidence="17">The sequence shown here is derived from an EMBL/GenBank/DDBJ whole genome shotgun (WGS) entry which is preliminary data.</text>
</comment>
<dbReference type="PANTHER" id="PTHR34265">
    <property type="entry name" value="TYPE III PANTOTHENATE KINASE"/>
    <property type="match status" value="1"/>
</dbReference>
<evidence type="ECO:0000313" key="17">
    <source>
        <dbReference type="EMBL" id="MDU0353076.1"/>
    </source>
</evidence>
<dbReference type="InterPro" id="IPR004619">
    <property type="entry name" value="Type_III_PanK"/>
</dbReference>
<keyword evidence="10" id="KW-0547">Nucleotide-binding</keyword>
<keyword evidence="11 17" id="KW-0418">Kinase</keyword>
<evidence type="ECO:0000256" key="8">
    <source>
        <dbReference type="ARBA" id="ARBA00022490"/>
    </source>
</evidence>
<comment type="subunit">
    <text evidence="6">Homodimer.</text>
</comment>
<evidence type="ECO:0000256" key="11">
    <source>
        <dbReference type="ARBA" id="ARBA00022777"/>
    </source>
</evidence>
<dbReference type="EC" id="2.7.1.33" evidence="7"/>
<keyword evidence="13" id="KW-0630">Potassium</keyword>
<name>A0ABU3SSU8_9ALTE</name>
<evidence type="ECO:0000256" key="5">
    <source>
        <dbReference type="ARBA" id="ARBA00005225"/>
    </source>
</evidence>
<comment type="cofactor">
    <cofactor evidence="2">
        <name>K(+)</name>
        <dbReference type="ChEBI" id="CHEBI:29103"/>
    </cofactor>
</comment>
<evidence type="ECO:0000256" key="1">
    <source>
        <dbReference type="ARBA" id="ARBA00001206"/>
    </source>
</evidence>
<dbReference type="Pfam" id="PF03309">
    <property type="entry name" value="Pan_kinase"/>
    <property type="match status" value="1"/>
</dbReference>
<evidence type="ECO:0000256" key="6">
    <source>
        <dbReference type="ARBA" id="ARBA00011738"/>
    </source>
</evidence>
<evidence type="ECO:0000256" key="10">
    <source>
        <dbReference type="ARBA" id="ARBA00022741"/>
    </source>
</evidence>
<dbReference type="RefSeq" id="WP_316024771.1">
    <property type="nucleotide sequence ID" value="NZ_JAWDIO010000002.1"/>
</dbReference>
<keyword evidence="9 17" id="KW-0808">Transferase</keyword>
<keyword evidence="14" id="KW-0173">Coenzyme A biosynthesis</keyword>
<organism evidence="17 18">
    <name type="scientific">Paraglaciecola aquimarina</name>
    <dbReference type="NCBI Taxonomy" id="1235557"/>
    <lineage>
        <taxon>Bacteria</taxon>
        <taxon>Pseudomonadati</taxon>
        <taxon>Pseudomonadota</taxon>
        <taxon>Gammaproteobacteria</taxon>
        <taxon>Alteromonadales</taxon>
        <taxon>Alteromonadaceae</taxon>
        <taxon>Paraglaciecola</taxon>
    </lineage>
</organism>
<dbReference type="Gene3D" id="3.30.420.40">
    <property type="match status" value="1"/>
</dbReference>
<gene>
    <name evidence="17" type="ORF">RS130_03255</name>
</gene>
<dbReference type="PANTHER" id="PTHR34265:SF1">
    <property type="entry name" value="TYPE III PANTOTHENATE KINASE"/>
    <property type="match status" value="1"/>
</dbReference>
<comment type="cofactor">
    <cofactor evidence="3">
        <name>NH4(+)</name>
        <dbReference type="ChEBI" id="CHEBI:28938"/>
    </cofactor>
</comment>
<reference evidence="17 18" key="1">
    <citation type="submission" date="2023-10" db="EMBL/GenBank/DDBJ databases">
        <title>Glaciecola aquimarina strain GGW-M5 nov., isolated from a coastal seawater.</title>
        <authorList>
            <person name="Bayburt H."/>
            <person name="Kim J.M."/>
            <person name="Choi B.J."/>
            <person name="Jeon C.O."/>
        </authorList>
    </citation>
    <scope>NUCLEOTIDE SEQUENCE [LARGE SCALE GENOMIC DNA]</scope>
    <source>
        <strain evidence="17 18">KCTC 32108</strain>
    </source>
</reference>
<comment type="subcellular location">
    <subcellularLocation>
        <location evidence="4">Cytoplasm</location>
    </subcellularLocation>
</comment>
<protein>
    <recommendedName>
        <fullName evidence="16">Type III pantothenate kinase</fullName>
        <ecNumber evidence="7">2.7.1.33</ecNumber>
    </recommendedName>
</protein>
<comment type="similarity">
    <text evidence="15">Belongs to the type III pantothenate kinase family.</text>
</comment>
<dbReference type="NCBIfam" id="TIGR00671">
    <property type="entry name" value="baf"/>
    <property type="match status" value="1"/>
</dbReference>
<dbReference type="InterPro" id="IPR043129">
    <property type="entry name" value="ATPase_NBD"/>
</dbReference>
<proteinExistence type="inferred from homology"/>
<evidence type="ECO:0000313" key="18">
    <source>
        <dbReference type="Proteomes" id="UP001247805"/>
    </source>
</evidence>
<keyword evidence="8" id="KW-0963">Cytoplasm</keyword>
<evidence type="ECO:0000256" key="7">
    <source>
        <dbReference type="ARBA" id="ARBA00012102"/>
    </source>
</evidence>
<evidence type="ECO:0000256" key="14">
    <source>
        <dbReference type="ARBA" id="ARBA00022993"/>
    </source>
</evidence>
<evidence type="ECO:0000256" key="15">
    <source>
        <dbReference type="ARBA" id="ARBA00038036"/>
    </source>
</evidence>
<evidence type="ECO:0000256" key="3">
    <source>
        <dbReference type="ARBA" id="ARBA00001972"/>
    </source>
</evidence>
<comment type="pathway">
    <text evidence="5">Cofactor biosynthesis; coenzyme A biosynthesis; CoA from (R)-pantothenate: step 1/5.</text>
</comment>
<evidence type="ECO:0000256" key="16">
    <source>
        <dbReference type="ARBA" id="ARBA00040883"/>
    </source>
</evidence>
<evidence type="ECO:0000256" key="2">
    <source>
        <dbReference type="ARBA" id="ARBA00001958"/>
    </source>
</evidence>
<evidence type="ECO:0000256" key="9">
    <source>
        <dbReference type="ARBA" id="ARBA00022679"/>
    </source>
</evidence>
<evidence type="ECO:0000256" key="13">
    <source>
        <dbReference type="ARBA" id="ARBA00022958"/>
    </source>
</evidence>